<dbReference type="SUPFAM" id="SSF52047">
    <property type="entry name" value="RNI-like"/>
    <property type="match status" value="1"/>
</dbReference>
<evidence type="ECO:0000313" key="1">
    <source>
        <dbReference type="EMBL" id="KAF2820185.1"/>
    </source>
</evidence>
<accession>A0A6A6ZIW4</accession>
<sequence>MDRLPVELLSLVATYLQRWNIAPQPFSHLTETSECGTVGWLTHTSLSRRDICSFRLVCQKCHSSSLRTFGELLGDRVFRWTKVGMKDIQALSDHAPLKPYIRTLTFGNAQFKNRDNYALQMGSLAYPDAQRKRLLRAYADYYQWQLDHDGNYYDKAISVVLANLPNLRNLRLLISDAPDVHLGGWLSAEDKESDALVRLNDFVSESDESIYDSGQGVIERLSSLIVALEETVLRIEDFRIGCGYAVHPLNLCNWMIPRSMLHVRHLRFDIDPENLGEDSPNATFEENVLSELSDLESLSLSLVHDAAFTQFAKATADLVMLLRNLSCLEKLTVRGEWSYTENDLFALVDDCESLKTLVLKGPILLEGSWTSVVERVLATRSSTLQHFQLSSMSFRQPNTKITPAFDGAPWQDFIGDVRPSIEEHGKCTVYLSSGDYGYVFRPSQR</sequence>
<dbReference type="EMBL" id="MU006241">
    <property type="protein sequence ID" value="KAF2820185.1"/>
    <property type="molecule type" value="Genomic_DNA"/>
</dbReference>
<dbReference type="AlphaFoldDB" id="A0A6A6ZIW4"/>
<keyword evidence="2" id="KW-1185">Reference proteome</keyword>
<proteinExistence type="predicted"/>
<gene>
    <name evidence="1" type="ORF">CC86DRAFT_118126</name>
</gene>
<organism evidence="1 2">
    <name type="scientific">Ophiobolus disseminans</name>
    <dbReference type="NCBI Taxonomy" id="1469910"/>
    <lineage>
        <taxon>Eukaryota</taxon>
        <taxon>Fungi</taxon>
        <taxon>Dikarya</taxon>
        <taxon>Ascomycota</taxon>
        <taxon>Pezizomycotina</taxon>
        <taxon>Dothideomycetes</taxon>
        <taxon>Pleosporomycetidae</taxon>
        <taxon>Pleosporales</taxon>
        <taxon>Pleosporineae</taxon>
        <taxon>Phaeosphaeriaceae</taxon>
        <taxon>Ophiobolus</taxon>
    </lineage>
</organism>
<evidence type="ECO:0000313" key="2">
    <source>
        <dbReference type="Proteomes" id="UP000799424"/>
    </source>
</evidence>
<dbReference type="Gene3D" id="3.80.10.10">
    <property type="entry name" value="Ribonuclease Inhibitor"/>
    <property type="match status" value="1"/>
</dbReference>
<protein>
    <submittedName>
        <fullName evidence="1">Uncharacterized protein</fullName>
    </submittedName>
</protein>
<name>A0A6A6ZIW4_9PLEO</name>
<dbReference type="Proteomes" id="UP000799424">
    <property type="component" value="Unassembled WGS sequence"/>
</dbReference>
<dbReference type="InterPro" id="IPR032675">
    <property type="entry name" value="LRR_dom_sf"/>
</dbReference>
<reference evidence="1" key="1">
    <citation type="journal article" date="2020" name="Stud. Mycol.">
        <title>101 Dothideomycetes genomes: a test case for predicting lifestyles and emergence of pathogens.</title>
        <authorList>
            <person name="Haridas S."/>
            <person name="Albert R."/>
            <person name="Binder M."/>
            <person name="Bloem J."/>
            <person name="Labutti K."/>
            <person name="Salamov A."/>
            <person name="Andreopoulos B."/>
            <person name="Baker S."/>
            <person name="Barry K."/>
            <person name="Bills G."/>
            <person name="Bluhm B."/>
            <person name="Cannon C."/>
            <person name="Castanera R."/>
            <person name="Culley D."/>
            <person name="Daum C."/>
            <person name="Ezra D."/>
            <person name="Gonzalez J."/>
            <person name="Henrissat B."/>
            <person name="Kuo A."/>
            <person name="Liang C."/>
            <person name="Lipzen A."/>
            <person name="Lutzoni F."/>
            <person name="Magnuson J."/>
            <person name="Mondo S."/>
            <person name="Nolan M."/>
            <person name="Ohm R."/>
            <person name="Pangilinan J."/>
            <person name="Park H.-J."/>
            <person name="Ramirez L."/>
            <person name="Alfaro M."/>
            <person name="Sun H."/>
            <person name="Tritt A."/>
            <person name="Yoshinaga Y."/>
            <person name="Zwiers L.-H."/>
            <person name="Turgeon B."/>
            <person name="Goodwin S."/>
            <person name="Spatafora J."/>
            <person name="Crous P."/>
            <person name="Grigoriev I."/>
        </authorList>
    </citation>
    <scope>NUCLEOTIDE SEQUENCE</scope>
    <source>
        <strain evidence="1">CBS 113818</strain>
    </source>
</reference>
<dbReference type="OrthoDB" id="3775192at2759"/>